<evidence type="ECO:0000256" key="3">
    <source>
        <dbReference type="ARBA" id="ARBA00022729"/>
    </source>
</evidence>
<dbReference type="PANTHER" id="PTHR11010">
    <property type="entry name" value="PROTEASE S28 PRO-X CARBOXYPEPTIDASE-RELATED"/>
    <property type="match status" value="1"/>
</dbReference>
<dbReference type="Pfam" id="PF05577">
    <property type="entry name" value="Peptidase_S28"/>
    <property type="match status" value="1"/>
</dbReference>
<dbReference type="GO" id="GO:0070008">
    <property type="term" value="F:serine-type exopeptidase activity"/>
    <property type="evidence" value="ECO:0007669"/>
    <property type="project" value="InterPro"/>
</dbReference>
<dbReference type="FunFam" id="1.20.120.980:FF:000006">
    <property type="entry name" value="Serine carboxypeptidase S28 family protein"/>
    <property type="match status" value="1"/>
</dbReference>
<organism evidence="7 8">
    <name type="scientific">Populus euphratica</name>
    <name type="common">Euphrates poplar</name>
    <dbReference type="NCBI Taxonomy" id="75702"/>
    <lineage>
        <taxon>Eukaryota</taxon>
        <taxon>Viridiplantae</taxon>
        <taxon>Streptophyta</taxon>
        <taxon>Embryophyta</taxon>
        <taxon>Tracheophyta</taxon>
        <taxon>Spermatophyta</taxon>
        <taxon>Magnoliopsida</taxon>
        <taxon>eudicotyledons</taxon>
        <taxon>Gunneridae</taxon>
        <taxon>Pentapetalae</taxon>
        <taxon>rosids</taxon>
        <taxon>fabids</taxon>
        <taxon>Malpighiales</taxon>
        <taxon>Salicaceae</taxon>
        <taxon>Saliceae</taxon>
        <taxon>Populus</taxon>
    </lineage>
</organism>
<keyword evidence="3 6" id="KW-0732">Signal</keyword>
<dbReference type="SUPFAM" id="SSF53474">
    <property type="entry name" value="alpha/beta-Hydrolases"/>
    <property type="match status" value="1"/>
</dbReference>
<gene>
    <name evidence="8" type="primary">LOC105134142</name>
</gene>
<dbReference type="InterPro" id="IPR042269">
    <property type="entry name" value="Ser_carbopepase_S28_SKS"/>
</dbReference>
<dbReference type="InterPro" id="IPR029058">
    <property type="entry name" value="AB_hydrolase_fold"/>
</dbReference>
<dbReference type="GeneID" id="105134142"/>
<proteinExistence type="inferred from homology"/>
<dbReference type="GO" id="GO:0008239">
    <property type="term" value="F:dipeptidyl-peptidase activity"/>
    <property type="evidence" value="ECO:0007669"/>
    <property type="project" value="TreeGrafter"/>
</dbReference>
<evidence type="ECO:0000256" key="2">
    <source>
        <dbReference type="ARBA" id="ARBA00022670"/>
    </source>
</evidence>
<evidence type="ECO:0000256" key="4">
    <source>
        <dbReference type="ARBA" id="ARBA00022801"/>
    </source>
</evidence>
<comment type="similarity">
    <text evidence="1">Belongs to the peptidase S28 family.</text>
</comment>
<keyword evidence="2" id="KW-0645">Protease</keyword>
<keyword evidence="7" id="KW-1185">Reference proteome</keyword>
<protein>
    <submittedName>
        <fullName evidence="8">Lysosomal Pro-X carboxypeptidase-like</fullName>
    </submittedName>
</protein>
<dbReference type="Proteomes" id="UP000694918">
    <property type="component" value="Unplaced"/>
</dbReference>
<dbReference type="GO" id="GO:0006508">
    <property type="term" value="P:proteolysis"/>
    <property type="evidence" value="ECO:0007669"/>
    <property type="project" value="UniProtKB-KW"/>
</dbReference>
<dbReference type="Gene3D" id="3.40.50.1820">
    <property type="entry name" value="alpha/beta hydrolase"/>
    <property type="match status" value="1"/>
</dbReference>
<dbReference type="KEGG" id="peu:105134142"/>
<name>A0AAJ6XZ98_POPEU</name>
<dbReference type="RefSeq" id="XP_011036743.1">
    <property type="nucleotide sequence ID" value="XM_011038441.1"/>
</dbReference>
<dbReference type="AlphaFoldDB" id="A0AAJ6XZ98"/>
<dbReference type="InterPro" id="IPR008758">
    <property type="entry name" value="Peptidase_S28"/>
</dbReference>
<evidence type="ECO:0000256" key="5">
    <source>
        <dbReference type="ARBA" id="ARBA00023180"/>
    </source>
</evidence>
<keyword evidence="4" id="KW-0378">Hydrolase</keyword>
<dbReference type="Gene3D" id="1.20.120.980">
    <property type="entry name" value="Serine carboxypeptidase S28, SKS domain"/>
    <property type="match status" value="1"/>
</dbReference>
<keyword evidence="5" id="KW-0325">Glycoprotein</keyword>
<feature type="chain" id="PRO_5042620241" evidence="6">
    <location>
        <begin position="23"/>
        <end position="514"/>
    </location>
</feature>
<reference evidence="8" key="1">
    <citation type="submission" date="2025-08" db="UniProtKB">
        <authorList>
            <consortium name="RefSeq"/>
        </authorList>
    </citation>
    <scope>IDENTIFICATION</scope>
</reference>
<evidence type="ECO:0000313" key="8">
    <source>
        <dbReference type="RefSeq" id="XP_011036743.1"/>
    </source>
</evidence>
<feature type="signal peptide" evidence="6">
    <location>
        <begin position="1"/>
        <end position="22"/>
    </location>
</feature>
<evidence type="ECO:0000256" key="6">
    <source>
        <dbReference type="SAM" id="SignalP"/>
    </source>
</evidence>
<evidence type="ECO:0000313" key="7">
    <source>
        <dbReference type="Proteomes" id="UP000694918"/>
    </source>
</evidence>
<accession>A0AAJ6XZ98</accession>
<sequence>MKSRMVALQWLPILMLIPVMHSTSVTAKGLRVPRLARLGGMNNPRVRPLGRISRNSASFAASSIYHNLQTFYYNQTLDHFNYRPDSFDMFQQRYVINSKYWGGAISNAPIFVYFGEEAPLEYDFGDIGILAENAHRFKALQVYIEHRYYGKSIPFGSRNEAFKNASTLGYFNSAQALADYAEIIIHVKEKFHAQRSPVIVVGASYGGMLASWFRLKYPHIALGALASSAPILYFTDITPAHAYVSIVTKDFREDSQSCHDTIKKSWTVIDKIASKPDGLSILSKKFKTCKPLNNSSELKDYLAGIYMAAAQYDAPPSYPVTVICRSIDEPSFGNDILGRIFAGMVAYRGELPCYVNKPTKETETDVGWSWQTCADMVIPFGISNDSMFQPYPFDLNVYINDCKDEYGVPPRPHWVTTYFGGHDIKLILKRFGSNIIFSNGLRDPYSSGGVLQNISESVVAITTVKGSHCLDVLATTKSDPQWLVAQRKEEVRIIRKWIRNYFSDLDACEKGKHH</sequence>
<evidence type="ECO:0000256" key="1">
    <source>
        <dbReference type="ARBA" id="ARBA00011079"/>
    </source>
</evidence>
<dbReference type="PANTHER" id="PTHR11010:SF114">
    <property type="entry name" value="SERINE CARBOXYPEPTIDASE S28 FAMILY PROTEIN"/>
    <property type="match status" value="1"/>
</dbReference>